<evidence type="ECO:0008006" key="4">
    <source>
        <dbReference type="Google" id="ProtNLM"/>
    </source>
</evidence>
<evidence type="ECO:0000313" key="2">
    <source>
        <dbReference type="EMBL" id="KNZ51605.1"/>
    </source>
</evidence>
<protein>
    <recommendedName>
        <fullName evidence="4">BED-type domain-containing protein</fullName>
    </recommendedName>
</protein>
<evidence type="ECO:0000256" key="1">
    <source>
        <dbReference type="SAM" id="MobiDB-lite"/>
    </source>
</evidence>
<accession>A0A0L6UUR2</accession>
<reference evidence="2 3" key="1">
    <citation type="submission" date="2015-08" db="EMBL/GenBank/DDBJ databases">
        <title>Next Generation Sequencing and Analysis of the Genome of Puccinia sorghi L Schw, the Causal Agent of Maize Common Rust.</title>
        <authorList>
            <person name="Rochi L."/>
            <person name="Burguener G."/>
            <person name="Darino M."/>
            <person name="Turjanski A."/>
            <person name="Kreff E."/>
            <person name="Dieguez M.J."/>
            <person name="Sacco F."/>
        </authorList>
    </citation>
    <scope>NUCLEOTIDE SEQUENCE [LARGE SCALE GENOMIC DNA]</scope>
    <source>
        <strain evidence="2 3">RO10H11247</strain>
    </source>
</reference>
<comment type="caution">
    <text evidence="2">The sequence shown here is derived from an EMBL/GenBank/DDBJ whole genome shotgun (WGS) entry which is preliminary data.</text>
</comment>
<feature type="compositionally biased region" description="Polar residues" evidence="1">
    <location>
        <begin position="1"/>
        <end position="25"/>
    </location>
</feature>
<keyword evidence="3" id="KW-1185">Reference proteome</keyword>
<gene>
    <name evidence="2" type="ORF">VP01_388g8</name>
</gene>
<dbReference type="OrthoDB" id="3400316at2759"/>
<organism evidence="2 3">
    <name type="scientific">Puccinia sorghi</name>
    <dbReference type="NCBI Taxonomy" id="27349"/>
    <lineage>
        <taxon>Eukaryota</taxon>
        <taxon>Fungi</taxon>
        <taxon>Dikarya</taxon>
        <taxon>Basidiomycota</taxon>
        <taxon>Pucciniomycotina</taxon>
        <taxon>Pucciniomycetes</taxon>
        <taxon>Pucciniales</taxon>
        <taxon>Pucciniaceae</taxon>
        <taxon>Puccinia</taxon>
    </lineage>
</organism>
<proteinExistence type="predicted"/>
<dbReference type="VEuPathDB" id="FungiDB:VP01_388g8"/>
<dbReference type="AlphaFoldDB" id="A0A0L6UUR2"/>
<feature type="region of interest" description="Disordered" evidence="1">
    <location>
        <begin position="1"/>
        <end position="33"/>
    </location>
</feature>
<evidence type="ECO:0000313" key="3">
    <source>
        <dbReference type="Proteomes" id="UP000037035"/>
    </source>
</evidence>
<dbReference type="EMBL" id="LAVV01008934">
    <property type="protein sequence ID" value="KNZ51605.1"/>
    <property type="molecule type" value="Genomic_DNA"/>
</dbReference>
<name>A0A0L6UUR2_9BASI</name>
<dbReference type="Proteomes" id="UP000037035">
    <property type="component" value="Unassembled WGS sequence"/>
</dbReference>
<sequence>MTPKPTSTAPPSENSTADTAMATSSEDTDPDSRPKLWVWTYFIVTSDSRKVHCTATKADGTICNALLACDASRSTKSMIQHLHRMHEIQNPDKVVIR</sequence>